<proteinExistence type="predicted"/>
<evidence type="ECO:0000256" key="1">
    <source>
        <dbReference type="SAM" id="MobiDB-lite"/>
    </source>
</evidence>
<dbReference type="AlphaFoldDB" id="A0ABC8S3Z9"/>
<feature type="region of interest" description="Disordered" evidence="1">
    <location>
        <begin position="1"/>
        <end position="20"/>
    </location>
</feature>
<dbReference type="EMBL" id="CAUOFW020002081">
    <property type="protein sequence ID" value="CAK9150956.1"/>
    <property type="molecule type" value="Genomic_DNA"/>
</dbReference>
<organism evidence="2 3">
    <name type="scientific">Ilex paraguariensis</name>
    <name type="common">yerba mate</name>
    <dbReference type="NCBI Taxonomy" id="185542"/>
    <lineage>
        <taxon>Eukaryota</taxon>
        <taxon>Viridiplantae</taxon>
        <taxon>Streptophyta</taxon>
        <taxon>Embryophyta</taxon>
        <taxon>Tracheophyta</taxon>
        <taxon>Spermatophyta</taxon>
        <taxon>Magnoliopsida</taxon>
        <taxon>eudicotyledons</taxon>
        <taxon>Gunneridae</taxon>
        <taxon>Pentapetalae</taxon>
        <taxon>asterids</taxon>
        <taxon>campanulids</taxon>
        <taxon>Aquifoliales</taxon>
        <taxon>Aquifoliaceae</taxon>
        <taxon>Ilex</taxon>
    </lineage>
</organism>
<evidence type="ECO:0000313" key="3">
    <source>
        <dbReference type="Proteomes" id="UP001642360"/>
    </source>
</evidence>
<sequence length="55" mass="6010">KIQEATNGKDVDPAPIDKGKNIVSTVTIDPPMETVNTPKEQHPTIATENVQEKLQ</sequence>
<comment type="caution">
    <text evidence="2">The sequence shown here is derived from an EMBL/GenBank/DDBJ whole genome shotgun (WGS) entry which is preliminary data.</text>
</comment>
<feature type="region of interest" description="Disordered" evidence="1">
    <location>
        <begin position="32"/>
        <end position="55"/>
    </location>
</feature>
<feature type="compositionally biased region" description="Polar residues" evidence="1">
    <location>
        <begin position="34"/>
        <end position="49"/>
    </location>
</feature>
<keyword evidence="3" id="KW-1185">Reference proteome</keyword>
<accession>A0ABC8S3Z9</accession>
<feature type="non-terminal residue" evidence="2">
    <location>
        <position position="1"/>
    </location>
</feature>
<protein>
    <submittedName>
        <fullName evidence="2">Uncharacterized protein</fullName>
    </submittedName>
</protein>
<reference evidence="2 3" key="1">
    <citation type="submission" date="2024-02" db="EMBL/GenBank/DDBJ databases">
        <authorList>
            <person name="Vignale AGUSTIN F."/>
            <person name="Sosa J E."/>
            <person name="Modenutti C."/>
        </authorList>
    </citation>
    <scope>NUCLEOTIDE SEQUENCE [LARGE SCALE GENOMIC DNA]</scope>
</reference>
<dbReference type="Proteomes" id="UP001642360">
    <property type="component" value="Unassembled WGS sequence"/>
</dbReference>
<gene>
    <name evidence="2" type="ORF">ILEXP_LOCUS19112</name>
</gene>
<evidence type="ECO:0000313" key="2">
    <source>
        <dbReference type="EMBL" id="CAK9150956.1"/>
    </source>
</evidence>
<name>A0ABC8S3Z9_9AQUA</name>